<dbReference type="InterPro" id="IPR057670">
    <property type="entry name" value="SH3_retrovirus"/>
</dbReference>
<dbReference type="AlphaFoldDB" id="A0A6L2J5A8"/>
<name>A0A6L2J5A8_TANCI</name>
<dbReference type="InterPro" id="IPR013103">
    <property type="entry name" value="RVT_2"/>
</dbReference>
<accession>A0A6L2J5A8</accession>
<dbReference type="GO" id="GO:0003964">
    <property type="term" value="F:RNA-directed DNA polymerase activity"/>
    <property type="evidence" value="ECO:0007669"/>
    <property type="project" value="UniProtKB-KW"/>
</dbReference>
<dbReference type="PANTHER" id="PTHR11439">
    <property type="entry name" value="GAG-POL-RELATED RETROTRANSPOSON"/>
    <property type="match status" value="1"/>
</dbReference>
<dbReference type="EMBL" id="BKCJ010000300">
    <property type="protein sequence ID" value="GEU31932.1"/>
    <property type="molecule type" value="Genomic_DNA"/>
</dbReference>
<feature type="domain" description="Retroviral polymerase SH3-like" evidence="3">
    <location>
        <begin position="617"/>
        <end position="662"/>
    </location>
</feature>
<feature type="region of interest" description="Disordered" evidence="1">
    <location>
        <begin position="193"/>
        <end position="219"/>
    </location>
</feature>
<evidence type="ECO:0000259" key="2">
    <source>
        <dbReference type="Pfam" id="PF07727"/>
    </source>
</evidence>
<dbReference type="Pfam" id="PF07727">
    <property type="entry name" value="RVT_2"/>
    <property type="match status" value="1"/>
</dbReference>
<reference evidence="4" key="1">
    <citation type="journal article" date="2019" name="Sci. Rep.">
        <title>Draft genome of Tanacetum cinerariifolium, the natural source of mosquito coil.</title>
        <authorList>
            <person name="Yamashiro T."/>
            <person name="Shiraishi A."/>
            <person name="Satake H."/>
            <person name="Nakayama K."/>
        </authorList>
    </citation>
    <scope>NUCLEOTIDE SEQUENCE</scope>
</reference>
<keyword evidence="4" id="KW-0548">Nucleotidyltransferase</keyword>
<dbReference type="Pfam" id="PF25597">
    <property type="entry name" value="SH3_retrovirus"/>
    <property type="match status" value="1"/>
</dbReference>
<protein>
    <submittedName>
        <fullName evidence="4">Ribonuclease H-like domain, reverse transcriptase, RNA-dependent DNA polymerase</fullName>
    </submittedName>
</protein>
<evidence type="ECO:0000259" key="3">
    <source>
        <dbReference type="Pfam" id="PF25597"/>
    </source>
</evidence>
<feature type="domain" description="Reverse transcriptase Ty1/copia-type" evidence="2">
    <location>
        <begin position="738"/>
        <end position="806"/>
    </location>
</feature>
<evidence type="ECO:0000313" key="4">
    <source>
        <dbReference type="EMBL" id="GEU31932.1"/>
    </source>
</evidence>
<organism evidence="4">
    <name type="scientific">Tanacetum cinerariifolium</name>
    <name type="common">Dalmatian daisy</name>
    <name type="synonym">Chrysanthemum cinerariifolium</name>
    <dbReference type="NCBI Taxonomy" id="118510"/>
    <lineage>
        <taxon>Eukaryota</taxon>
        <taxon>Viridiplantae</taxon>
        <taxon>Streptophyta</taxon>
        <taxon>Embryophyta</taxon>
        <taxon>Tracheophyta</taxon>
        <taxon>Spermatophyta</taxon>
        <taxon>Magnoliopsida</taxon>
        <taxon>eudicotyledons</taxon>
        <taxon>Gunneridae</taxon>
        <taxon>Pentapetalae</taxon>
        <taxon>asterids</taxon>
        <taxon>campanulids</taxon>
        <taxon>Asterales</taxon>
        <taxon>Asteraceae</taxon>
        <taxon>Asteroideae</taxon>
        <taxon>Anthemideae</taxon>
        <taxon>Anthemidinae</taxon>
        <taxon>Tanacetum</taxon>
    </lineage>
</organism>
<evidence type="ECO:0000256" key="1">
    <source>
        <dbReference type="SAM" id="MobiDB-lite"/>
    </source>
</evidence>
<sequence>MMVELEFILGLQIHQSPRGHAGCLDTCKSTSEKIQFLGNKLAGWSSKKQDYIAMSTAEAEYVALSASCAQILCMKTHLTAYGFHFKKIPMYCNSKSAITILCNPVHIKHINVCYHLIKEHVENEEQEQLIDAKKAKLFMEFLKKEESSLLLRDLKRRGIDHQLKLNKEVLCAIPRINNFVDFRTELVKESSKKIEESSSKRARDELEQENAKKQKVDDDQEAADLKRCLEIVPNDEDDVTIDATPLSFNIGGYSPKIIVDPVTVTKNVDGKETAIPPTSIEEKAQKRAELKARSTLLMALPNEHQLKFNSYKDNKTLMQAIESRFGEIETLSLDDLFSNLKAYESKVMGTSNSTTNSYNVAFLSSICTNNTTRAVNTTQGVNSASTQGAADSSTTIENLSDDVIYSYFPSQPSILQLDNEDLQQIHPDDLEEMDLSESVVEKPTVESNEPKTLRKENRAPIIEDWVSERNKSYLINYEEINEGFVAFRGNSKGGKITTKGKIRTGKLDFKDVYCVKELKFNLFSVSQMCDKKNSFLFTDTACVVLSLDFKLTDESRVLLKVPRKDNMYSVDLKNAEAVNTACYVQNRVLVIKPHNKTPYELFLGRKHVLSFMRPFGCPVTILNTIDHLSKFDGKADEGFFIGYSTNSKAFRVFNSRTRIVKENVYVVTGNQSNGSAGTKACNNVGKTRVKTVPDKHYILLPLWTQDLPFFSSSKDSPGAGYQPSGEEEKKNTKIQGMKIMDVKSAFLYGKIKQKVYVFQPSRFEDPDLPDNVYKLEKALYRLHQAPRACQDKYVNEILNKFGYSDVKIASTPMETHKTLLKDEKEEDVDEHLYRYMIGTLMHLTFSRPDIMFAVCAWTRLQVNPKISHLHAVKRIFRYLKDQPKLGLWYPNDSPFDLVAYTDSDYAGASLDRKSTTGGCQFLGCKLISWQCKKQTVIANSITQAEYVAASIFYGQVL</sequence>
<keyword evidence="4" id="KW-0695">RNA-directed DNA polymerase</keyword>
<gene>
    <name evidence="4" type="ORF">Tci_003910</name>
</gene>
<comment type="caution">
    <text evidence="4">The sequence shown here is derived from an EMBL/GenBank/DDBJ whole genome shotgun (WGS) entry which is preliminary data.</text>
</comment>
<keyword evidence="4" id="KW-0808">Transferase</keyword>
<dbReference type="CDD" id="cd09272">
    <property type="entry name" value="RNase_HI_RT_Ty1"/>
    <property type="match status" value="2"/>
</dbReference>
<proteinExistence type="predicted"/>
<dbReference type="PANTHER" id="PTHR11439:SF495">
    <property type="entry name" value="REVERSE TRANSCRIPTASE, RNA-DEPENDENT DNA POLYMERASE-RELATED"/>
    <property type="match status" value="1"/>
</dbReference>